<gene>
    <name evidence="1" type="ORF">LCGC14_2620920</name>
</gene>
<sequence>MAKTRLAAAKEMIAAENKRLNEIKKAKKHEHKSK</sequence>
<reference evidence="1" key="1">
    <citation type="journal article" date="2015" name="Nature">
        <title>Complex archaea that bridge the gap between prokaryotes and eukaryotes.</title>
        <authorList>
            <person name="Spang A."/>
            <person name="Saw J.H."/>
            <person name="Jorgensen S.L."/>
            <person name="Zaremba-Niedzwiedzka K."/>
            <person name="Martijn J."/>
            <person name="Lind A.E."/>
            <person name="van Eijk R."/>
            <person name="Schleper C."/>
            <person name="Guy L."/>
            <person name="Ettema T.J."/>
        </authorList>
    </citation>
    <scope>NUCLEOTIDE SEQUENCE</scope>
</reference>
<organism evidence="1">
    <name type="scientific">marine sediment metagenome</name>
    <dbReference type="NCBI Taxonomy" id="412755"/>
    <lineage>
        <taxon>unclassified sequences</taxon>
        <taxon>metagenomes</taxon>
        <taxon>ecological metagenomes</taxon>
    </lineage>
</organism>
<name>A0A0F9AQN9_9ZZZZ</name>
<comment type="caution">
    <text evidence="1">The sequence shown here is derived from an EMBL/GenBank/DDBJ whole genome shotgun (WGS) entry which is preliminary data.</text>
</comment>
<evidence type="ECO:0000313" key="1">
    <source>
        <dbReference type="EMBL" id="KKL03952.1"/>
    </source>
</evidence>
<proteinExistence type="predicted"/>
<protein>
    <submittedName>
        <fullName evidence="1">Uncharacterized protein</fullName>
    </submittedName>
</protein>
<dbReference type="AlphaFoldDB" id="A0A0F9AQN9"/>
<accession>A0A0F9AQN9</accession>
<dbReference type="EMBL" id="LAZR01044724">
    <property type="protein sequence ID" value="KKL03952.1"/>
    <property type="molecule type" value="Genomic_DNA"/>
</dbReference>